<dbReference type="PANTHER" id="PTHR11960">
    <property type="entry name" value="EUKARYOTIC TRANSLATION INITIATION FACTOR 4E RELATED"/>
    <property type="match status" value="1"/>
</dbReference>
<dbReference type="SUPFAM" id="SSF55418">
    <property type="entry name" value="eIF4e-like"/>
    <property type="match status" value="1"/>
</dbReference>
<dbReference type="InterPro" id="IPR001040">
    <property type="entry name" value="TIF_eIF_4E"/>
</dbReference>
<organism evidence="1">
    <name type="scientific">viral metagenome</name>
    <dbReference type="NCBI Taxonomy" id="1070528"/>
    <lineage>
        <taxon>unclassified sequences</taxon>
        <taxon>metagenomes</taxon>
        <taxon>organismal metagenomes</taxon>
    </lineage>
</organism>
<dbReference type="InterPro" id="IPR023398">
    <property type="entry name" value="TIF_eIF4e-like"/>
</dbReference>
<evidence type="ECO:0008006" key="2">
    <source>
        <dbReference type="Google" id="ProtNLM"/>
    </source>
</evidence>
<proteinExistence type="predicted"/>
<dbReference type="EMBL" id="MN740641">
    <property type="protein sequence ID" value="QHU36610.1"/>
    <property type="molecule type" value="Genomic_DNA"/>
</dbReference>
<dbReference type="GO" id="GO:0000340">
    <property type="term" value="F:RNA 7-methylguanosine cap binding"/>
    <property type="evidence" value="ECO:0007669"/>
    <property type="project" value="TreeGrafter"/>
</dbReference>
<dbReference type="Gene3D" id="3.30.760.10">
    <property type="entry name" value="RNA Cap, Translation Initiation Factor Eif4e"/>
    <property type="match status" value="1"/>
</dbReference>
<evidence type="ECO:0000313" key="1">
    <source>
        <dbReference type="EMBL" id="QHU36610.1"/>
    </source>
</evidence>
<name>A0A6C0M1S1_9ZZZZ</name>
<reference evidence="1" key="1">
    <citation type="journal article" date="2020" name="Nature">
        <title>Giant virus diversity and host interactions through global metagenomics.</title>
        <authorList>
            <person name="Schulz F."/>
            <person name="Roux S."/>
            <person name="Paez-Espino D."/>
            <person name="Jungbluth S."/>
            <person name="Walsh D.A."/>
            <person name="Denef V.J."/>
            <person name="McMahon K.D."/>
            <person name="Konstantinidis K.T."/>
            <person name="Eloe-Fadrosh E.A."/>
            <person name="Kyrpides N.C."/>
            <person name="Woyke T."/>
        </authorList>
    </citation>
    <scope>NUCLEOTIDE SEQUENCE</scope>
    <source>
        <strain evidence="1">GVMAG-S-1035231-58</strain>
    </source>
</reference>
<sequence>MWTLWYHDPNDSNYSLNSYIKVYEIKTVDEFWGVIDGIPKDVWESGMFFFMKTGIPPLWDAPENDKGGAWSMKVDASDTHTVLVDCMAHCFVNSILKSNNDCIAGVTVSPKGQFHIIKVWNTTTAVTDRKLFSSTLKIKAGGDIAYKAHNQRPK</sequence>
<dbReference type="AlphaFoldDB" id="A0A6C0M1S1"/>
<dbReference type="GO" id="GO:0016281">
    <property type="term" value="C:eukaryotic translation initiation factor 4F complex"/>
    <property type="evidence" value="ECO:0007669"/>
    <property type="project" value="TreeGrafter"/>
</dbReference>
<dbReference type="GO" id="GO:0003743">
    <property type="term" value="F:translation initiation factor activity"/>
    <property type="evidence" value="ECO:0007669"/>
    <property type="project" value="InterPro"/>
</dbReference>
<accession>A0A6C0M1S1</accession>
<protein>
    <recommendedName>
        <fullName evidence="2">Eukaryotic translation initiation factor 4E</fullName>
    </recommendedName>
</protein>
<dbReference type="Pfam" id="PF01652">
    <property type="entry name" value="IF4E"/>
    <property type="match status" value="1"/>
</dbReference>